<evidence type="ECO:0000313" key="1">
    <source>
        <dbReference type="EMBL" id="MFC0225667.1"/>
    </source>
</evidence>
<comment type="caution">
    <text evidence="1">The sequence shown here is derived from an EMBL/GenBank/DDBJ whole genome shotgun (WGS) entry which is preliminary data.</text>
</comment>
<dbReference type="EMBL" id="JBHLXG010000003">
    <property type="protein sequence ID" value="MFC0225667.1"/>
    <property type="molecule type" value="Genomic_DNA"/>
</dbReference>
<evidence type="ECO:0000313" key="2">
    <source>
        <dbReference type="Proteomes" id="UP001589792"/>
    </source>
</evidence>
<protein>
    <submittedName>
        <fullName evidence="1">Uncharacterized protein</fullName>
    </submittedName>
</protein>
<dbReference type="Proteomes" id="UP001589792">
    <property type="component" value="Unassembled WGS sequence"/>
</dbReference>
<proteinExistence type="predicted"/>
<name>A0ABV6E9J2_9GAMM</name>
<organism evidence="1 2">
    <name type="scientific">Serratia aquatilis</name>
    <dbReference type="NCBI Taxonomy" id="1737515"/>
    <lineage>
        <taxon>Bacteria</taxon>
        <taxon>Pseudomonadati</taxon>
        <taxon>Pseudomonadota</taxon>
        <taxon>Gammaproteobacteria</taxon>
        <taxon>Enterobacterales</taxon>
        <taxon>Yersiniaceae</taxon>
        <taxon>Serratia</taxon>
    </lineage>
</organism>
<reference evidence="1 2" key="1">
    <citation type="submission" date="2024-09" db="EMBL/GenBank/DDBJ databases">
        <authorList>
            <person name="Sun Q."/>
            <person name="Mori K."/>
        </authorList>
    </citation>
    <scope>NUCLEOTIDE SEQUENCE [LARGE SCALE GENOMIC DNA]</scope>
    <source>
        <strain evidence="1 2">CCM 8626</strain>
    </source>
</reference>
<dbReference type="RefSeq" id="WP_380673177.1">
    <property type="nucleotide sequence ID" value="NZ_CP173186.1"/>
</dbReference>
<keyword evidence="2" id="KW-1185">Reference proteome</keyword>
<sequence length="174" mass="20417">MKIVDTEKWAPVVGRFVLGFGSLEHQTYILLKRLVEPVTLKYTSNLPFKTRVKFLREIILSDQTNNKYSQRYIKCIDSIIELIDMRNLIAHNPLFLVYYEDPEDSIYDEAIGSYKKINELILYEDLVKAVEKIENIENEFIKISAEITLDKMNYVINYDENKALLDPENLKSTN</sequence>
<accession>A0ABV6E9J2</accession>
<gene>
    <name evidence="1" type="ORF">ACFFJ3_03960</name>
</gene>